<dbReference type="Proteomes" id="UP001595681">
    <property type="component" value="Unassembled WGS sequence"/>
</dbReference>
<dbReference type="InterPro" id="IPR021251">
    <property type="entry name" value="DUF2793"/>
</dbReference>
<gene>
    <name evidence="1" type="ORF">ACFOKF_06805</name>
</gene>
<protein>
    <submittedName>
        <fullName evidence="1">DUF2793 domain-containing protein</fullName>
    </submittedName>
</protein>
<dbReference type="RefSeq" id="WP_380794267.1">
    <property type="nucleotide sequence ID" value="NZ_JBHRVU010000004.1"/>
</dbReference>
<reference evidence="2" key="1">
    <citation type="journal article" date="2019" name="Int. J. Syst. Evol. Microbiol.">
        <title>The Global Catalogue of Microorganisms (GCM) 10K type strain sequencing project: providing services to taxonomists for standard genome sequencing and annotation.</title>
        <authorList>
            <consortium name="The Broad Institute Genomics Platform"/>
            <consortium name="The Broad Institute Genome Sequencing Center for Infectious Disease"/>
            <person name="Wu L."/>
            <person name="Ma J."/>
        </authorList>
    </citation>
    <scope>NUCLEOTIDE SEQUENCE [LARGE SCALE GENOMIC DNA]</scope>
    <source>
        <strain evidence="2">CCM 7491</strain>
    </source>
</reference>
<name>A0ABV7NDX2_9SPHN</name>
<dbReference type="Pfam" id="PF10983">
    <property type="entry name" value="DUF2793"/>
    <property type="match status" value="1"/>
</dbReference>
<evidence type="ECO:0000313" key="1">
    <source>
        <dbReference type="EMBL" id="MFC3440908.1"/>
    </source>
</evidence>
<organism evidence="1 2">
    <name type="scientific">Sphingobium rhizovicinum</name>
    <dbReference type="NCBI Taxonomy" id="432308"/>
    <lineage>
        <taxon>Bacteria</taxon>
        <taxon>Pseudomonadati</taxon>
        <taxon>Pseudomonadota</taxon>
        <taxon>Alphaproteobacteria</taxon>
        <taxon>Sphingomonadales</taxon>
        <taxon>Sphingomonadaceae</taxon>
        <taxon>Sphingobium</taxon>
    </lineage>
</organism>
<accession>A0ABV7NDX2</accession>
<proteinExistence type="predicted"/>
<dbReference type="EMBL" id="JBHRVU010000004">
    <property type="protein sequence ID" value="MFC3440908.1"/>
    <property type="molecule type" value="Genomic_DNA"/>
</dbReference>
<comment type="caution">
    <text evidence="1">The sequence shown here is derived from an EMBL/GenBank/DDBJ whole genome shotgun (WGS) entry which is preliminary data.</text>
</comment>
<evidence type="ECO:0000313" key="2">
    <source>
        <dbReference type="Proteomes" id="UP001595681"/>
    </source>
</evidence>
<sequence>MDETPRWALPLLFAGQAQKEVFHNEALVLIDALLHGRAESADAASPPTDPMPGQCWVVAAGADGGWTGQTGAVACWTDGGWRFVPARAGMMFDIADRGHRIFHDGAVWRDGAVRSDGLYHNDERVVANRQGAIAGPEGGAVIDVEARSTLLSILGVLRAHGLIGS</sequence>
<keyword evidence="2" id="KW-1185">Reference proteome</keyword>